<dbReference type="AlphaFoldDB" id="A0A6M4WMZ9"/>
<accession>A0A6M4WMZ9</accession>
<dbReference type="InterPro" id="IPR028082">
    <property type="entry name" value="Peripla_BP_I"/>
</dbReference>
<feature type="compositionally biased region" description="Basic and acidic residues" evidence="4">
    <location>
        <begin position="29"/>
        <end position="41"/>
    </location>
</feature>
<reference evidence="6" key="1">
    <citation type="submission" date="2020-03" db="EMBL/GenBank/DDBJ databases">
        <title>Molecular networking-based the target discovery of potent antiproliferative macrolactams: 5/6/7/16 polycyclic ansamycins and glycosylated trienomycin from Streptomyces cacaoi subsp. asoensis.</title>
        <authorList>
            <person name="Liu L.-L."/>
        </authorList>
    </citation>
    <scope>NUCLEOTIDE SEQUENCE [LARGE SCALE GENOMIC DNA]</scope>
    <source>
        <strain evidence="6">H2S5</strain>
    </source>
</reference>
<evidence type="ECO:0000256" key="4">
    <source>
        <dbReference type="SAM" id="MobiDB-lite"/>
    </source>
</evidence>
<dbReference type="EMBL" id="CP049838">
    <property type="protein sequence ID" value="QJT01508.1"/>
    <property type="molecule type" value="Genomic_DNA"/>
</dbReference>
<name>A0A6M4WMZ9_9ACTN</name>
<evidence type="ECO:0000313" key="6">
    <source>
        <dbReference type="EMBL" id="QJT01508.1"/>
    </source>
</evidence>
<dbReference type="PANTHER" id="PTHR30146">
    <property type="entry name" value="LACI-RELATED TRANSCRIPTIONAL REPRESSOR"/>
    <property type="match status" value="1"/>
</dbReference>
<dbReference type="PROSITE" id="PS50932">
    <property type="entry name" value="HTH_LACI_2"/>
    <property type="match status" value="1"/>
</dbReference>
<dbReference type="GO" id="GO:0003700">
    <property type="term" value="F:DNA-binding transcription factor activity"/>
    <property type="evidence" value="ECO:0007669"/>
    <property type="project" value="TreeGrafter"/>
</dbReference>
<dbReference type="InterPro" id="IPR000843">
    <property type="entry name" value="HTH_LacI"/>
</dbReference>
<dbReference type="Pfam" id="PF00356">
    <property type="entry name" value="LacI"/>
    <property type="match status" value="1"/>
</dbReference>
<evidence type="ECO:0000313" key="7">
    <source>
        <dbReference type="Proteomes" id="UP000502665"/>
    </source>
</evidence>
<dbReference type="SMART" id="SM00354">
    <property type="entry name" value="HTH_LACI"/>
    <property type="match status" value="1"/>
</dbReference>
<dbReference type="Pfam" id="PF13377">
    <property type="entry name" value="Peripla_BP_3"/>
    <property type="match status" value="1"/>
</dbReference>
<keyword evidence="1" id="KW-0805">Transcription regulation</keyword>
<evidence type="ECO:0000256" key="3">
    <source>
        <dbReference type="ARBA" id="ARBA00023163"/>
    </source>
</evidence>
<dbReference type="PANTHER" id="PTHR30146:SF153">
    <property type="entry name" value="LACTOSE OPERON REPRESSOR"/>
    <property type="match status" value="1"/>
</dbReference>
<dbReference type="Gene3D" id="3.40.50.2300">
    <property type="match status" value="2"/>
</dbReference>
<feature type="domain" description="HTH lacI-type" evidence="5">
    <location>
        <begin position="43"/>
        <end position="97"/>
    </location>
</feature>
<dbReference type="PRINTS" id="PR00036">
    <property type="entry name" value="HTHLACI"/>
</dbReference>
<feature type="region of interest" description="Disordered" evidence="4">
    <location>
        <begin position="1"/>
        <end position="41"/>
    </location>
</feature>
<evidence type="ECO:0000256" key="2">
    <source>
        <dbReference type="ARBA" id="ARBA00023125"/>
    </source>
</evidence>
<dbReference type="SUPFAM" id="SSF53822">
    <property type="entry name" value="Periplasmic binding protein-like I"/>
    <property type="match status" value="1"/>
</dbReference>
<dbReference type="InterPro" id="IPR046335">
    <property type="entry name" value="LacI/GalR-like_sensor"/>
</dbReference>
<dbReference type="Proteomes" id="UP000502665">
    <property type="component" value="Chromosome"/>
</dbReference>
<dbReference type="CDD" id="cd01392">
    <property type="entry name" value="HTH_LacI"/>
    <property type="match status" value="1"/>
</dbReference>
<dbReference type="SUPFAM" id="SSF47413">
    <property type="entry name" value="lambda repressor-like DNA-binding domains"/>
    <property type="match status" value="1"/>
</dbReference>
<organism evidence="6 7">
    <name type="scientific">Streptomyces asoensis</name>
    <dbReference type="NCBI Taxonomy" id="249586"/>
    <lineage>
        <taxon>Bacteria</taxon>
        <taxon>Bacillati</taxon>
        <taxon>Actinomycetota</taxon>
        <taxon>Actinomycetes</taxon>
        <taxon>Kitasatosporales</taxon>
        <taxon>Streptomycetaceae</taxon>
        <taxon>Streptomyces</taxon>
    </lineage>
</organism>
<dbReference type="GO" id="GO:0000976">
    <property type="term" value="F:transcription cis-regulatory region binding"/>
    <property type="evidence" value="ECO:0007669"/>
    <property type="project" value="TreeGrafter"/>
</dbReference>
<protein>
    <submittedName>
        <fullName evidence="6">LacI family transcriptional regulator</fullName>
    </submittedName>
</protein>
<dbReference type="Gene3D" id="1.10.260.40">
    <property type="entry name" value="lambda repressor-like DNA-binding domains"/>
    <property type="match status" value="1"/>
</dbReference>
<dbReference type="PROSITE" id="PS00356">
    <property type="entry name" value="HTH_LACI_1"/>
    <property type="match status" value="1"/>
</dbReference>
<evidence type="ECO:0000256" key="1">
    <source>
        <dbReference type="ARBA" id="ARBA00023015"/>
    </source>
</evidence>
<dbReference type="CDD" id="cd01574">
    <property type="entry name" value="PBP1_LacI"/>
    <property type="match status" value="1"/>
</dbReference>
<keyword evidence="7" id="KW-1185">Reference proteome</keyword>
<dbReference type="InterPro" id="IPR010982">
    <property type="entry name" value="Lambda_DNA-bd_dom_sf"/>
</dbReference>
<gene>
    <name evidence="6" type="ORF">G9272_15245</name>
</gene>
<keyword evidence="2" id="KW-0238">DNA-binding</keyword>
<proteinExistence type="predicted"/>
<sequence length="377" mass="39632">MTVDVVTAHNRDMDVTGHTSPGSPSDPGPEPRSDPGPEPRKAASIRDVAQAAGVSYQTVSRVINSHPNVREETRKRVEAAIGTLGFRRNATAFALASGVTRSVTVLTSNTTLYGYAATLQGLEEAARAAGYSLGVKLLTPEEDLDRTVSSAAADGGGLMVIGFDRLAASALDRVPENVPCAAVVEAPSHGRTPPRPAVWADDREAARAATAHLLELGHRTVHYVAIPTSVGTRRSEGPRAQGWRGALEAAGVTPPEPHGGKGWDARVGYDEGRELARDPGVTAILCGNDDLALGVLRALHHAGRSVPGDVSVIGFDDAPHSEFVTPSLTTVRMDFQGLGRDAFALLRSQLENDYRPPAPTFAGTDLIIRESTGPTAV</sequence>
<keyword evidence="3" id="KW-0804">Transcription</keyword>
<evidence type="ECO:0000259" key="5">
    <source>
        <dbReference type="PROSITE" id="PS50932"/>
    </source>
</evidence>